<feature type="domain" description="DUF1023" evidence="2">
    <location>
        <begin position="50"/>
        <end position="148"/>
    </location>
</feature>
<dbReference type="Proteomes" id="UP000190797">
    <property type="component" value="Chromosome"/>
</dbReference>
<dbReference type="KEGG" id="noa:BKM31_21610"/>
<sequence>MLLAALAAAAGRPEADVLPPPPALTGQALQERYAAGDRPGRQFLAISHKGDGQAIEVVGDLATARTVVVYVPGSGQSLGSFDSSYEGPGRAARALHDEAAAIEPGTAVIGWLGYDPPDLINPEVVTTWPAERGAERLRAFLTALDRALDERAAVVATPAQGDRAQGDRVQGERVQGDRVQGDRAQGERGLPEQARISLVCHSYGSVVCGRAVAGLRVADLVVTGSPGLGAATAGDLRTSARVWAGLGSRDDVWRPGVELGPFGFGTDPVSPAFGARVFDAGDATHGTYLRPGSPALKRIARIAVTGSAE</sequence>
<keyword evidence="4" id="KW-1185">Reference proteome</keyword>
<evidence type="ECO:0000256" key="1">
    <source>
        <dbReference type="SAM" id="MobiDB-lite"/>
    </source>
</evidence>
<dbReference type="InterPro" id="IPR029058">
    <property type="entry name" value="AB_hydrolase_fold"/>
</dbReference>
<evidence type="ECO:0000259" key="2">
    <source>
        <dbReference type="Pfam" id="PF06259"/>
    </source>
</evidence>
<dbReference type="InterPro" id="IPR010427">
    <property type="entry name" value="DUF1023"/>
</dbReference>
<protein>
    <recommendedName>
        <fullName evidence="2">DUF1023 domain-containing protein</fullName>
    </recommendedName>
</protein>
<dbReference type="STRING" id="1909395.BKM31_21610"/>
<evidence type="ECO:0000313" key="3">
    <source>
        <dbReference type="EMBL" id="AQZ63711.1"/>
    </source>
</evidence>
<name>A0A1V0A0G5_9ACTN</name>
<gene>
    <name evidence="3" type="ORF">BKM31_21610</name>
</gene>
<organism evidence="3 4">
    <name type="scientific">[Actinomadura] parvosata subsp. kistnae</name>
    <dbReference type="NCBI Taxonomy" id="1909395"/>
    <lineage>
        <taxon>Bacteria</taxon>
        <taxon>Bacillati</taxon>
        <taxon>Actinomycetota</taxon>
        <taxon>Actinomycetes</taxon>
        <taxon>Streptosporangiales</taxon>
        <taxon>Streptosporangiaceae</taxon>
        <taxon>Nonomuraea</taxon>
    </lineage>
</organism>
<feature type="compositionally biased region" description="Basic and acidic residues" evidence="1">
    <location>
        <begin position="164"/>
        <end position="188"/>
    </location>
</feature>
<feature type="domain" description="DUF1023" evidence="2">
    <location>
        <begin position="193"/>
        <end position="254"/>
    </location>
</feature>
<proteinExistence type="predicted"/>
<dbReference type="Pfam" id="PF06259">
    <property type="entry name" value="Abhydrolase_8"/>
    <property type="match status" value="2"/>
</dbReference>
<accession>A0A1V0A0G5</accession>
<dbReference type="EMBL" id="CP017717">
    <property type="protein sequence ID" value="AQZ63711.1"/>
    <property type="molecule type" value="Genomic_DNA"/>
</dbReference>
<reference evidence="4" key="1">
    <citation type="journal article" date="2017" name="Med. Chem. Commun.">
        <title>Nonomuraea sp. ATCC 55076 harbours the largest actinomycete chromosome to date and the kistamicin biosynthetic gene cluster.</title>
        <authorList>
            <person name="Nazari B."/>
            <person name="Forneris C.C."/>
            <person name="Gibson M.I."/>
            <person name="Moon K."/>
            <person name="Schramma K.R."/>
            <person name="Seyedsayamdost M.R."/>
        </authorList>
    </citation>
    <scope>NUCLEOTIDE SEQUENCE [LARGE SCALE GENOMIC DNA]</scope>
    <source>
        <strain evidence="4">ATCC 55076</strain>
    </source>
</reference>
<evidence type="ECO:0000313" key="4">
    <source>
        <dbReference type="Proteomes" id="UP000190797"/>
    </source>
</evidence>
<feature type="region of interest" description="Disordered" evidence="1">
    <location>
        <begin position="157"/>
        <end position="188"/>
    </location>
</feature>
<dbReference type="SUPFAM" id="SSF53474">
    <property type="entry name" value="alpha/beta-Hydrolases"/>
    <property type="match status" value="1"/>
</dbReference>
<dbReference type="OrthoDB" id="5170249at2"/>
<dbReference type="AlphaFoldDB" id="A0A1V0A0G5"/>